<feature type="region of interest" description="Disordered" evidence="1">
    <location>
        <begin position="130"/>
        <end position="166"/>
    </location>
</feature>
<name>A0AAD5SZA0_9FUNG</name>
<protein>
    <submittedName>
        <fullName evidence="2">Uncharacterized protein</fullName>
    </submittedName>
</protein>
<organism evidence="2 3">
    <name type="scientific">Physocladia obscura</name>
    <dbReference type="NCBI Taxonomy" id="109957"/>
    <lineage>
        <taxon>Eukaryota</taxon>
        <taxon>Fungi</taxon>
        <taxon>Fungi incertae sedis</taxon>
        <taxon>Chytridiomycota</taxon>
        <taxon>Chytridiomycota incertae sedis</taxon>
        <taxon>Chytridiomycetes</taxon>
        <taxon>Chytridiales</taxon>
        <taxon>Chytriomycetaceae</taxon>
        <taxon>Physocladia</taxon>
    </lineage>
</organism>
<sequence>MSTVRDIQDAFNIAQISSFLSYQEEETKSDIFFSLHEASVLQLFTRYISNEKTKTVSTRGSQEALMRAFTSKKSLFEHRICNFGITAPFVKVLQFAENADSFYAASSGVKRGLENACVSAKYKTQRLTQREPFNNIQDNEESDRFLSFPNGDKLSSNSLDDDADETSIDTTCEEPELCHRQESGGLITEHDEFAPSVEQKVDIIEEESSRQSPFLQKYLGVVTKLSSSKALLLQQRGRHLEVKARWNCFDDSLLKEIGITQTNAVGHFASEKKFGINTSSLESLWREDGAYKKMFRKLSNLVDDGLIESQDSVDEAVVELNDTVNLKTGLVFSSLTAVLSYVPVPLSSATSESHCKIELWAPIFSAAFKINQSRMNSVWELLHPIPGNGGMGSLVSDFSAIVQGPLAIPAFMVEFQVGRTGTHKDDVCLISEAAFEYHQYLSQINILSSDLKEIRFHIGYVSDGRIEIDEIHPEYHAESKLVYYRVFSNIANFDLLKGDSDSQIYQTLQLLKFIKTVLVPNGNVLHKFMTSKTLGLSTLSEFLPILPKKGVKASERKGLFTPQKKL</sequence>
<evidence type="ECO:0000313" key="3">
    <source>
        <dbReference type="Proteomes" id="UP001211907"/>
    </source>
</evidence>
<gene>
    <name evidence="2" type="ORF">HK100_000982</name>
</gene>
<evidence type="ECO:0000256" key="1">
    <source>
        <dbReference type="SAM" id="MobiDB-lite"/>
    </source>
</evidence>
<accession>A0AAD5SZA0</accession>
<keyword evidence="3" id="KW-1185">Reference proteome</keyword>
<proteinExistence type="predicted"/>
<dbReference type="AlphaFoldDB" id="A0AAD5SZA0"/>
<evidence type="ECO:0000313" key="2">
    <source>
        <dbReference type="EMBL" id="KAJ3116757.1"/>
    </source>
</evidence>
<dbReference type="Proteomes" id="UP001211907">
    <property type="component" value="Unassembled WGS sequence"/>
</dbReference>
<reference evidence="2" key="1">
    <citation type="submission" date="2020-05" db="EMBL/GenBank/DDBJ databases">
        <title>Phylogenomic resolution of chytrid fungi.</title>
        <authorList>
            <person name="Stajich J.E."/>
            <person name="Amses K."/>
            <person name="Simmons R."/>
            <person name="Seto K."/>
            <person name="Myers J."/>
            <person name="Bonds A."/>
            <person name="Quandt C.A."/>
            <person name="Barry K."/>
            <person name="Liu P."/>
            <person name="Grigoriev I."/>
            <person name="Longcore J.E."/>
            <person name="James T.Y."/>
        </authorList>
    </citation>
    <scope>NUCLEOTIDE SEQUENCE</scope>
    <source>
        <strain evidence="2">JEL0513</strain>
    </source>
</reference>
<dbReference type="EMBL" id="JADGJH010001207">
    <property type="protein sequence ID" value="KAJ3116757.1"/>
    <property type="molecule type" value="Genomic_DNA"/>
</dbReference>
<comment type="caution">
    <text evidence="2">The sequence shown here is derived from an EMBL/GenBank/DDBJ whole genome shotgun (WGS) entry which is preliminary data.</text>
</comment>